<keyword evidence="3" id="KW-1185">Reference proteome</keyword>
<accession>A0A561PVY5</accession>
<dbReference type="Proteomes" id="UP000320811">
    <property type="component" value="Unassembled WGS sequence"/>
</dbReference>
<organism evidence="2 3">
    <name type="scientific">Chitinophaga polysaccharea</name>
    <dbReference type="NCBI Taxonomy" id="1293035"/>
    <lineage>
        <taxon>Bacteria</taxon>
        <taxon>Pseudomonadati</taxon>
        <taxon>Bacteroidota</taxon>
        <taxon>Chitinophagia</taxon>
        <taxon>Chitinophagales</taxon>
        <taxon>Chitinophagaceae</taxon>
        <taxon>Chitinophaga</taxon>
    </lineage>
</organism>
<evidence type="ECO:0000313" key="2">
    <source>
        <dbReference type="EMBL" id="TWF42271.1"/>
    </source>
</evidence>
<dbReference type="AlphaFoldDB" id="A0A561PVY5"/>
<dbReference type="RefSeq" id="WP_186452347.1">
    <property type="nucleotide sequence ID" value="NZ_JABAIB010000006.1"/>
</dbReference>
<comment type="caution">
    <text evidence="2">The sequence shown here is derived from an EMBL/GenBank/DDBJ whole genome shotgun (WGS) entry which is preliminary data.</text>
</comment>
<sequence>MDINVIPSKGQIREFARAQAREVLGSSDVFRNMPLEDQKSIYLSLIDDYTAKQMKKHGIEESMATDSGKDMGYKGYDPGFQGDTKSFKELVDSVDFPKFVADLLKAVFDANLKVMKSQTDSYIKLMKEATKSTADFIKKVKDDDTFARLAESRSDKYNVTTEKQADGSSKLALTNPEGEKQDLEDAEVKKHILEAKINMAKEHRAALREVLLMGVTRLVVEKGEIDAQVEFSIKATRASTAHHDDQNINTVNTHVEADGGILGAIFGGPSMTTDITNTNIQVNTSDKKATDDLTANLKGHVNIKFKTDYFKLDNFANMYADGGVAALKPAGNTPAIAAPAVGAPH</sequence>
<reference evidence="2 3" key="1">
    <citation type="submission" date="2019-06" db="EMBL/GenBank/DDBJ databases">
        <title>Sorghum-associated microbial communities from plants grown in Nebraska, USA.</title>
        <authorList>
            <person name="Schachtman D."/>
        </authorList>
    </citation>
    <scope>NUCLEOTIDE SEQUENCE [LARGE SCALE GENOMIC DNA]</scope>
    <source>
        <strain evidence="2 3">1209</strain>
    </source>
</reference>
<dbReference type="EMBL" id="VIWO01000002">
    <property type="protein sequence ID" value="TWF42271.1"/>
    <property type="molecule type" value="Genomic_DNA"/>
</dbReference>
<evidence type="ECO:0000256" key="1">
    <source>
        <dbReference type="SAM" id="MobiDB-lite"/>
    </source>
</evidence>
<name>A0A561PVY5_9BACT</name>
<proteinExistence type="predicted"/>
<evidence type="ECO:0000313" key="3">
    <source>
        <dbReference type="Proteomes" id="UP000320811"/>
    </source>
</evidence>
<feature type="region of interest" description="Disordered" evidence="1">
    <location>
        <begin position="158"/>
        <end position="182"/>
    </location>
</feature>
<gene>
    <name evidence="2" type="ORF">FHW36_10226</name>
</gene>
<protein>
    <submittedName>
        <fullName evidence="2">Uncharacterized protein</fullName>
    </submittedName>
</protein>